<dbReference type="InterPro" id="IPR007111">
    <property type="entry name" value="NACHT_NTPase"/>
</dbReference>
<accession>A0AAV6G6R5</accession>
<evidence type="ECO:0008006" key="7">
    <source>
        <dbReference type="Google" id="ProtNLM"/>
    </source>
</evidence>
<dbReference type="Pfam" id="PF05729">
    <property type="entry name" value="NACHT"/>
    <property type="match status" value="1"/>
</dbReference>
<dbReference type="PANTHER" id="PTHR19871:SF29">
    <property type="entry name" value="NACHT AND WD REPEAT DOMAIN-CONTAINING PROTEIN 2-LIKE"/>
    <property type="match status" value="1"/>
</dbReference>
<evidence type="ECO:0000256" key="1">
    <source>
        <dbReference type="ARBA" id="ARBA00022574"/>
    </source>
</evidence>
<evidence type="ECO:0000259" key="4">
    <source>
        <dbReference type="Pfam" id="PF25469"/>
    </source>
</evidence>
<dbReference type="SUPFAM" id="SSF52540">
    <property type="entry name" value="P-loop containing nucleoside triphosphate hydrolases"/>
    <property type="match status" value="1"/>
</dbReference>
<dbReference type="InterPro" id="IPR052752">
    <property type="entry name" value="NACHT-WD_repeat"/>
</dbReference>
<dbReference type="Pfam" id="PF25469">
    <property type="entry name" value="WHD_NWD1"/>
    <property type="match status" value="1"/>
</dbReference>
<dbReference type="EMBL" id="JADWDJ010000015">
    <property type="protein sequence ID" value="KAG5269092.1"/>
    <property type="molecule type" value="Genomic_DNA"/>
</dbReference>
<evidence type="ECO:0000313" key="6">
    <source>
        <dbReference type="Proteomes" id="UP000823561"/>
    </source>
</evidence>
<dbReference type="PANTHER" id="PTHR19871">
    <property type="entry name" value="BETA TRANSDUCIN-RELATED PROTEIN"/>
    <property type="match status" value="1"/>
</dbReference>
<evidence type="ECO:0000313" key="5">
    <source>
        <dbReference type="EMBL" id="KAG5269092.1"/>
    </source>
</evidence>
<protein>
    <recommendedName>
        <fullName evidence="7">NACHT domain-containing protein</fullName>
    </recommendedName>
</protein>
<dbReference type="Gene3D" id="3.40.50.300">
    <property type="entry name" value="P-loop containing nucleotide triphosphate hydrolases"/>
    <property type="match status" value="1"/>
</dbReference>
<proteinExistence type="predicted"/>
<feature type="domain" description="NACHT" evidence="3">
    <location>
        <begin position="340"/>
        <end position="504"/>
    </location>
</feature>
<organism evidence="5 6">
    <name type="scientific">Alosa alosa</name>
    <name type="common">allis shad</name>
    <dbReference type="NCBI Taxonomy" id="278164"/>
    <lineage>
        <taxon>Eukaryota</taxon>
        <taxon>Metazoa</taxon>
        <taxon>Chordata</taxon>
        <taxon>Craniata</taxon>
        <taxon>Vertebrata</taxon>
        <taxon>Euteleostomi</taxon>
        <taxon>Actinopterygii</taxon>
        <taxon>Neopterygii</taxon>
        <taxon>Teleostei</taxon>
        <taxon>Clupei</taxon>
        <taxon>Clupeiformes</taxon>
        <taxon>Clupeoidei</taxon>
        <taxon>Clupeidae</taxon>
        <taxon>Alosa</taxon>
    </lineage>
</organism>
<dbReference type="InterPro" id="IPR057588">
    <property type="entry name" value="NWD1/2-like_WH"/>
</dbReference>
<keyword evidence="2" id="KW-0677">Repeat</keyword>
<evidence type="ECO:0000259" key="3">
    <source>
        <dbReference type="Pfam" id="PF05729"/>
    </source>
</evidence>
<reference evidence="5" key="1">
    <citation type="submission" date="2020-10" db="EMBL/GenBank/DDBJ databases">
        <title>Chromosome-scale genome assembly of the Allis shad, Alosa alosa.</title>
        <authorList>
            <person name="Margot Z."/>
            <person name="Christophe K."/>
            <person name="Cabau C."/>
            <person name="Louis A."/>
            <person name="Berthelot C."/>
            <person name="Parey E."/>
            <person name="Roest Crollius H."/>
            <person name="Montfort J."/>
            <person name="Robinson-Rechavi M."/>
            <person name="Bucao C."/>
            <person name="Bouchez O."/>
            <person name="Gislard M."/>
            <person name="Lluch J."/>
            <person name="Milhes M."/>
            <person name="Lampietro C."/>
            <person name="Lopez Roques C."/>
            <person name="Donnadieu C."/>
            <person name="Braasch I."/>
            <person name="Desvignes T."/>
            <person name="Postlethwait J."/>
            <person name="Bobe J."/>
            <person name="Guiguen Y."/>
        </authorList>
    </citation>
    <scope>NUCLEOTIDE SEQUENCE</scope>
    <source>
        <strain evidence="5">M-15738</strain>
        <tissue evidence="5">Blood</tissue>
    </source>
</reference>
<gene>
    <name evidence="5" type="ORF">AALO_G00198200</name>
</gene>
<dbReference type="Proteomes" id="UP000823561">
    <property type="component" value="Chromosome 15"/>
</dbReference>
<dbReference type="InterPro" id="IPR027417">
    <property type="entry name" value="P-loop_NTPase"/>
</dbReference>
<evidence type="ECO:0000256" key="2">
    <source>
        <dbReference type="ARBA" id="ARBA00022737"/>
    </source>
</evidence>
<keyword evidence="6" id="KW-1185">Reference proteome</keyword>
<comment type="caution">
    <text evidence="5">The sequence shown here is derived from an EMBL/GenBank/DDBJ whole genome shotgun (WGS) entry which is preliminary data.</text>
</comment>
<dbReference type="AlphaFoldDB" id="A0AAV6G6R5"/>
<keyword evidence="1" id="KW-0853">WD repeat</keyword>
<feature type="domain" description="NWD1/2-like winged helix-turn-helix" evidence="4">
    <location>
        <begin position="549"/>
        <end position="654"/>
    </location>
</feature>
<sequence length="661" mass="75664">MPCVKIYLCSNPQDSVQERRALRETVFPKLRDHCRRNHGVEFRVIDPYEAPNSKDWPSQQVRLRLIQGCKDTSVGPFFVGLIGEEYGTASLPEQVEISEFQNILQTCQSMQLSTRLLEECYRRDENVIPPCFCLLSQHSSQTEAITGTKTWDEALKEVKDVLQASVKQCILDGSITEEKAQKYFRSDLENDLRFAMEDCLSDDMKRCLYYIHKIIHQKKTGHDQDQDPSNDRLSVIREHFLPDLVTSCHLEVYTTTTECDRQQGYTVALRQAYIEGLCHQLFTDLSRLIDSTVTKNTADPDDATSQQANLCHIYSQLFRIERVEAQPIKAYLEQNYPKHPLVLIGGPCSGKTVLMAHCASQVKLWLKAGDPVVITHFSPLPLKQLLNNICHHIAVSYNQPWDNCIRDVTQLEEAFTELLDIASSSKYPLILMLDGLDQIPSSEGPQHMTWLPKTLPLNVKVIISTTYTKSGTLASLKTQYPDSNFFLELEPFKRSSCSQMLTSLLESSKRRITSGQQMYVNEALKQCSRPLYAELIYRNVSLWRSETEITEESLSQGIHNNINQFLQHLEEKHGQALVSRSLSFLTLSRFGLTEAELTDILSCEDDLVSVFLPIEDPPYKLRFPEVVVERLIFDLEGFLLARHISGSRVLFWVSRHFRGRS</sequence>
<name>A0AAV6G6R5_9TELE</name>